<keyword evidence="5 7" id="KW-0472">Membrane</keyword>
<sequence length="231" mass="26039">MREILLCNYNLTFAAQSSNCSKIPLNEYGSKPYHAGEVQPDQPDKSPSYHEKYDDKQQSHTLLENQNFAKPESSSAYNLLTSMVNPEKDTPHPYTSVDHICVETDISPPYNSVPVNVDQPSTSVDPCVSENQSVKIATTKRPRRDENPRGNPEYICGAICACVCCCMPLGLVAVYAAYQANKARANRDYDAARRYNNKAFNWTVASYFFGIAFFIFAIFRILFKDTQNMQS</sequence>
<reference evidence="8 9" key="1">
    <citation type="submission" date="2020-06" db="EMBL/GenBank/DDBJ databases">
        <authorList>
            <person name="Li R."/>
            <person name="Bekaert M."/>
        </authorList>
    </citation>
    <scope>NUCLEOTIDE SEQUENCE [LARGE SCALE GENOMIC DNA]</scope>
    <source>
        <strain evidence="9">wild</strain>
    </source>
</reference>
<keyword evidence="3 7" id="KW-0812">Transmembrane</keyword>
<keyword evidence="4 7" id="KW-1133">Transmembrane helix</keyword>
<comment type="similarity">
    <text evidence="2">Belongs to the CD225/Dispanin family.</text>
</comment>
<feature type="transmembrane region" description="Helical" evidence="7">
    <location>
        <begin position="154"/>
        <end position="178"/>
    </location>
</feature>
<evidence type="ECO:0000313" key="8">
    <source>
        <dbReference type="EMBL" id="CAC5414432.1"/>
    </source>
</evidence>
<accession>A0A6J8E4H2</accession>
<dbReference type="EMBL" id="CACVKT020008348">
    <property type="protein sequence ID" value="CAC5414432.1"/>
    <property type="molecule type" value="Genomic_DNA"/>
</dbReference>
<dbReference type="PANTHER" id="PTHR14948:SF25">
    <property type="entry name" value="DUF4190 DOMAIN-CONTAINING PROTEIN"/>
    <property type="match status" value="1"/>
</dbReference>
<comment type="subcellular location">
    <subcellularLocation>
        <location evidence="1">Membrane</location>
    </subcellularLocation>
</comment>
<dbReference type="Proteomes" id="UP000507470">
    <property type="component" value="Unassembled WGS sequence"/>
</dbReference>
<dbReference type="AlphaFoldDB" id="A0A6J8E4H2"/>
<feature type="region of interest" description="Disordered" evidence="6">
    <location>
        <begin position="31"/>
        <end position="57"/>
    </location>
</feature>
<organism evidence="8 9">
    <name type="scientific">Mytilus coruscus</name>
    <name type="common">Sea mussel</name>
    <dbReference type="NCBI Taxonomy" id="42192"/>
    <lineage>
        <taxon>Eukaryota</taxon>
        <taxon>Metazoa</taxon>
        <taxon>Spiralia</taxon>
        <taxon>Lophotrochozoa</taxon>
        <taxon>Mollusca</taxon>
        <taxon>Bivalvia</taxon>
        <taxon>Autobranchia</taxon>
        <taxon>Pteriomorphia</taxon>
        <taxon>Mytilida</taxon>
        <taxon>Mytiloidea</taxon>
        <taxon>Mytilidae</taxon>
        <taxon>Mytilinae</taxon>
        <taxon>Mytilus</taxon>
    </lineage>
</organism>
<evidence type="ECO:0000313" key="9">
    <source>
        <dbReference type="Proteomes" id="UP000507470"/>
    </source>
</evidence>
<dbReference type="Pfam" id="PF04505">
    <property type="entry name" value="CD225"/>
    <property type="match status" value="1"/>
</dbReference>
<evidence type="ECO:0000256" key="5">
    <source>
        <dbReference type="ARBA" id="ARBA00023136"/>
    </source>
</evidence>
<dbReference type="InterPro" id="IPR051423">
    <property type="entry name" value="CD225/Dispanin"/>
</dbReference>
<evidence type="ECO:0000256" key="6">
    <source>
        <dbReference type="SAM" id="MobiDB-lite"/>
    </source>
</evidence>
<feature type="transmembrane region" description="Helical" evidence="7">
    <location>
        <begin position="204"/>
        <end position="223"/>
    </location>
</feature>
<protein>
    <recommendedName>
        <fullName evidence="10">PRRT1</fullName>
    </recommendedName>
</protein>
<evidence type="ECO:0000256" key="1">
    <source>
        <dbReference type="ARBA" id="ARBA00004370"/>
    </source>
</evidence>
<evidence type="ECO:0000256" key="4">
    <source>
        <dbReference type="ARBA" id="ARBA00022989"/>
    </source>
</evidence>
<dbReference type="GO" id="GO:0016020">
    <property type="term" value="C:membrane"/>
    <property type="evidence" value="ECO:0007669"/>
    <property type="project" value="UniProtKB-SubCell"/>
</dbReference>
<evidence type="ECO:0000256" key="2">
    <source>
        <dbReference type="ARBA" id="ARBA00006843"/>
    </source>
</evidence>
<dbReference type="PANTHER" id="PTHR14948">
    <property type="entry name" value="NG5"/>
    <property type="match status" value="1"/>
</dbReference>
<evidence type="ECO:0008006" key="10">
    <source>
        <dbReference type="Google" id="ProtNLM"/>
    </source>
</evidence>
<proteinExistence type="inferred from homology"/>
<evidence type="ECO:0000256" key="3">
    <source>
        <dbReference type="ARBA" id="ARBA00022692"/>
    </source>
</evidence>
<dbReference type="InterPro" id="IPR007593">
    <property type="entry name" value="CD225/Dispanin_fam"/>
</dbReference>
<feature type="compositionally biased region" description="Basic and acidic residues" evidence="6">
    <location>
        <begin position="42"/>
        <end position="57"/>
    </location>
</feature>
<dbReference type="OrthoDB" id="6113798at2759"/>
<keyword evidence="9" id="KW-1185">Reference proteome</keyword>
<name>A0A6J8E4H2_MYTCO</name>
<evidence type="ECO:0000256" key="7">
    <source>
        <dbReference type="SAM" id="Phobius"/>
    </source>
</evidence>
<gene>
    <name evidence="8" type="ORF">MCOR_47237</name>
</gene>